<dbReference type="GO" id="GO:0005524">
    <property type="term" value="F:ATP binding"/>
    <property type="evidence" value="ECO:0007669"/>
    <property type="project" value="UniProtKB-UniRule"/>
</dbReference>
<keyword evidence="4 6" id="KW-0808">Transferase</keyword>
<dbReference type="EC" id="2.1.1.198" evidence="6"/>
<comment type="similarity">
    <text evidence="6">Belongs to the methyltransferase superfamily. RsmI family.</text>
</comment>
<dbReference type="InterPro" id="IPR018063">
    <property type="entry name" value="SAM_MeTrfase_RsmI_CS"/>
</dbReference>
<keyword evidence="7" id="KW-0067">ATP-binding</keyword>
<accession>A0A5S9PZB3</accession>
<gene>
    <name evidence="6 9" type="primary">rsmI</name>
    <name evidence="9" type="ORF">STARVERO_03827</name>
</gene>
<dbReference type="FunFam" id="3.30.950.10:FF:000002">
    <property type="entry name" value="Ribosomal RNA small subunit methyltransferase I"/>
    <property type="match status" value="1"/>
</dbReference>
<dbReference type="FunFam" id="3.40.1010.10:FF:000007">
    <property type="entry name" value="Ribosomal RNA small subunit methyltransferase I"/>
    <property type="match status" value="1"/>
</dbReference>
<reference evidence="9 10" key="1">
    <citation type="submission" date="2019-12" db="EMBL/GenBank/DDBJ databases">
        <authorList>
            <person name="Reyes-Prieto M."/>
        </authorList>
    </citation>
    <scope>NUCLEOTIDE SEQUENCE [LARGE SCALE GENOMIC DNA]</scope>
    <source>
        <strain evidence="9">HF14-78462</strain>
    </source>
</reference>
<evidence type="ECO:0000256" key="4">
    <source>
        <dbReference type="ARBA" id="ARBA00022679"/>
    </source>
</evidence>
<evidence type="ECO:0000256" key="6">
    <source>
        <dbReference type="HAMAP-Rule" id="MF_01877"/>
    </source>
</evidence>
<dbReference type="InterPro" id="IPR000878">
    <property type="entry name" value="4pyrrol_Mease"/>
</dbReference>
<keyword evidence="5 6" id="KW-0949">S-adenosyl-L-methionine</keyword>
<dbReference type="PROSITE" id="PS01296">
    <property type="entry name" value="RSMI"/>
    <property type="match status" value="1"/>
</dbReference>
<dbReference type="GO" id="GO:0046872">
    <property type="term" value="F:metal ion binding"/>
    <property type="evidence" value="ECO:0007669"/>
    <property type="project" value="InterPro"/>
</dbReference>
<evidence type="ECO:0000256" key="2">
    <source>
        <dbReference type="ARBA" id="ARBA00022552"/>
    </source>
</evidence>
<dbReference type="CDD" id="cd11648">
    <property type="entry name" value="RsmI"/>
    <property type="match status" value="1"/>
</dbReference>
<dbReference type="GO" id="GO:0070677">
    <property type="term" value="F:rRNA (cytosine-2'-O-)-methyltransferase activity"/>
    <property type="evidence" value="ECO:0007669"/>
    <property type="project" value="UniProtKB-UniRule"/>
</dbReference>
<dbReference type="Pfam" id="PF23016">
    <property type="entry name" value="RsmI_C"/>
    <property type="match status" value="1"/>
</dbReference>
<dbReference type="InterPro" id="IPR014776">
    <property type="entry name" value="4pyrrole_Mease_sub2"/>
</dbReference>
<dbReference type="GO" id="GO:0005737">
    <property type="term" value="C:cytoplasm"/>
    <property type="evidence" value="ECO:0007669"/>
    <property type="project" value="UniProtKB-SubCell"/>
</dbReference>
<dbReference type="AlphaFoldDB" id="A0A5S9PZB3"/>
<keyword evidence="3 6" id="KW-0489">Methyltransferase</keyword>
<protein>
    <recommendedName>
        <fullName evidence="6">Ribosomal RNA small subunit methyltransferase I</fullName>
        <ecNumber evidence="6">2.1.1.198</ecNumber>
    </recommendedName>
    <alternativeName>
        <fullName evidence="6">16S rRNA 2'-O-ribose C1402 methyltransferase</fullName>
    </alternativeName>
    <alternativeName>
        <fullName evidence="6">rRNA (cytidine-2'-O-)-methyltransferase RsmI</fullName>
    </alternativeName>
</protein>
<evidence type="ECO:0000313" key="10">
    <source>
        <dbReference type="Proteomes" id="UP000433050"/>
    </source>
</evidence>
<evidence type="ECO:0000313" key="9">
    <source>
        <dbReference type="EMBL" id="CAA0110375.1"/>
    </source>
</evidence>
<organism evidence="9 10">
    <name type="scientific">Starkeya nomas</name>
    <dbReference type="NCBI Taxonomy" id="2666134"/>
    <lineage>
        <taxon>Bacteria</taxon>
        <taxon>Pseudomonadati</taxon>
        <taxon>Pseudomonadota</taxon>
        <taxon>Alphaproteobacteria</taxon>
        <taxon>Hyphomicrobiales</taxon>
        <taxon>Xanthobacteraceae</taxon>
        <taxon>Starkeya</taxon>
    </lineage>
</organism>
<keyword evidence="1 6" id="KW-0963">Cytoplasm</keyword>
<dbReference type="InterPro" id="IPR011761">
    <property type="entry name" value="ATP-grasp"/>
</dbReference>
<evidence type="ECO:0000256" key="5">
    <source>
        <dbReference type="ARBA" id="ARBA00022691"/>
    </source>
</evidence>
<comment type="subcellular location">
    <subcellularLocation>
        <location evidence="6">Cytoplasm</location>
    </subcellularLocation>
</comment>
<dbReference type="PANTHER" id="PTHR46111:SF1">
    <property type="entry name" value="RIBOSOMAL RNA SMALL SUBUNIT METHYLTRANSFERASE I"/>
    <property type="match status" value="1"/>
</dbReference>
<sequence length="337" mass="35118">MADISTCSREYRLPAGSFVPHTAHDAGDGGLYNAVIMNASPESSRPRLFRIAGHSLPAARPESGLHIVATPIGNLGDVTLRALETLAGADVIACEDTRITRRLLDRYGIETPLVAYHDHNAEQTRPRLLARLAEGAVVAQVSDAGTPLVSDPGYKLVEAALEAGYRVIPVPGASASLAALVAAGLPTDRFFFEGFLPAKSGARRTRISELKTLPSTLVVYESGPRLPESLADLASGLGARPAAVCRELTKTFEEVRRGPLDALAAHYAEAGPPKGEIVLVIGPPLAAESSAADLDAALRTALASLSVKDAAAAVATATGLPRRAVYARALALQAGDE</sequence>
<keyword evidence="2 6" id="KW-0698">rRNA processing</keyword>
<comment type="catalytic activity">
    <reaction evidence="6">
        <text>cytidine(1402) in 16S rRNA + S-adenosyl-L-methionine = 2'-O-methylcytidine(1402) in 16S rRNA + S-adenosyl-L-homocysteine + H(+)</text>
        <dbReference type="Rhea" id="RHEA:42924"/>
        <dbReference type="Rhea" id="RHEA-COMP:10285"/>
        <dbReference type="Rhea" id="RHEA-COMP:10286"/>
        <dbReference type="ChEBI" id="CHEBI:15378"/>
        <dbReference type="ChEBI" id="CHEBI:57856"/>
        <dbReference type="ChEBI" id="CHEBI:59789"/>
        <dbReference type="ChEBI" id="CHEBI:74495"/>
        <dbReference type="ChEBI" id="CHEBI:82748"/>
        <dbReference type="EC" id="2.1.1.198"/>
    </reaction>
</comment>
<dbReference type="PROSITE" id="PS50975">
    <property type="entry name" value="ATP_GRASP"/>
    <property type="match status" value="1"/>
</dbReference>
<dbReference type="SUPFAM" id="SSF53790">
    <property type="entry name" value="Tetrapyrrole methylase"/>
    <property type="match status" value="1"/>
</dbReference>
<dbReference type="EMBL" id="CACSAS010000001">
    <property type="protein sequence ID" value="CAA0110375.1"/>
    <property type="molecule type" value="Genomic_DNA"/>
</dbReference>
<dbReference type="NCBIfam" id="TIGR00096">
    <property type="entry name" value="16S rRNA (cytidine(1402)-2'-O)-methyltransferase"/>
    <property type="match status" value="1"/>
</dbReference>
<name>A0A5S9PZB3_9HYPH</name>
<dbReference type="PIRSF" id="PIRSF005917">
    <property type="entry name" value="MTase_YraL"/>
    <property type="match status" value="1"/>
</dbReference>
<feature type="domain" description="ATP-grasp" evidence="8">
    <location>
        <begin position="101"/>
        <end position="331"/>
    </location>
</feature>
<dbReference type="InterPro" id="IPR014777">
    <property type="entry name" value="4pyrrole_Mease_sub1"/>
</dbReference>
<dbReference type="Gene3D" id="3.40.1010.10">
    <property type="entry name" value="Cobalt-precorrin-4 Transmethylase, Domain 1"/>
    <property type="match status" value="1"/>
</dbReference>
<comment type="function">
    <text evidence="6">Catalyzes the 2'-O-methylation of the ribose of cytidine 1402 (C1402) in 16S rRNA.</text>
</comment>
<proteinExistence type="inferred from homology"/>
<keyword evidence="10" id="KW-1185">Reference proteome</keyword>
<dbReference type="Proteomes" id="UP000433050">
    <property type="component" value="Unassembled WGS sequence"/>
</dbReference>
<keyword evidence="7" id="KW-0547">Nucleotide-binding</keyword>
<dbReference type="PANTHER" id="PTHR46111">
    <property type="entry name" value="RIBOSOMAL RNA SMALL SUBUNIT METHYLTRANSFERASE I"/>
    <property type="match status" value="1"/>
</dbReference>
<evidence type="ECO:0000259" key="8">
    <source>
        <dbReference type="PROSITE" id="PS50975"/>
    </source>
</evidence>
<dbReference type="InterPro" id="IPR053910">
    <property type="entry name" value="RsmI_HTH"/>
</dbReference>
<dbReference type="HAMAP" id="MF_01877">
    <property type="entry name" value="16SrRNA_methyltr_I"/>
    <property type="match status" value="1"/>
</dbReference>
<dbReference type="InterPro" id="IPR035996">
    <property type="entry name" value="4pyrrol_Methylase_sf"/>
</dbReference>
<dbReference type="InterPro" id="IPR008189">
    <property type="entry name" value="rRNA_ssu_MeTfrase_I"/>
</dbReference>
<evidence type="ECO:0000256" key="3">
    <source>
        <dbReference type="ARBA" id="ARBA00022603"/>
    </source>
</evidence>
<dbReference type="Pfam" id="PF00590">
    <property type="entry name" value="TP_methylase"/>
    <property type="match status" value="1"/>
</dbReference>
<evidence type="ECO:0000256" key="1">
    <source>
        <dbReference type="ARBA" id="ARBA00022490"/>
    </source>
</evidence>
<evidence type="ECO:0000256" key="7">
    <source>
        <dbReference type="PROSITE-ProRule" id="PRU00409"/>
    </source>
</evidence>
<dbReference type="Gene3D" id="3.30.950.10">
    <property type="entry name" value="Methyltransferase, Cobalt-precorrin-4 Transmethylase, Domain 2"/>
    <property type="match status" value="1"/>
</dbReference>